<dbReference type="SMART" id="SM00450">
    <property type="entry name" value="RHOD"/>
    <property type="match status" value="2"/>
</dbReference>
<dbReference type="GO" id="GO:0006749">
    <property type="term" value="P:glutathione metabolic process"/>
    <property type="evidence" value="ECO:0007669"/>
    <property type="project" value="InterPro"/>
</dbReference>
<dbReference type="PANTHER" id="PTHR43084:SF1">
    <property type="entry name" value="PERSULFIDE DIOXYGENASE ETHE1, MITOCHONDRIAL"/>
    <property type="match status" value="1"/>
</dbReference>
<evidence type="ECO:0000259" key="2">
    <source>
        <dbReference type="PROSITE" id="PS50206"/>
    </source>
</evidence>
<dbReference type="SMART" id="SM00849">
    <property type="entry name" value="Lactamase_B"/>
    <property type="match status" value="1"/>
</dbReference>
<evidence type="ECO:0000256" key="1">
    <source>
        <dbReference type="ARBA" id="ARBA00022723"/>
    </source>
</evidence>
<keyword evidence="1" id="KW-0479">Metal-binding</keyword>
<evidence type="ECO:0000313" key="4">
    <source>
        <dbReference type="Proteomes" id="UP000287233"/>
    </source>
</evidence>
<organism evidence="3 4">
    <name type="scientific">Bipolaricaulis sibiricus</name>
    <dbReference type="NCBI Taxonomy" id="2501609"/>
    <lineage>
        <taxon>Bacteria</taxon>
        <taxon>Candidatus Bipolaricaulota</taxon>
        <taxon>Candidatus Bipolaricaulia</taxon>
        <taxon>Candidatus Bipolaricaulales</taxon>
        <taxon>Candidatus Bipolaricaulaceae</taxon>
        <taxon>Candidatus Bipolaricaulis</taxon>
    </lineage>
</organism>
<dbReference type="SUPFAM" id="SSF52821">
    <property type="entry name" value="Rhodanese/Cell cycle control phosphatase"/>
    <property type="match status" value="2"/>
</dbReference>
<dbReference type="InterPro" id="IPR051682">
    <property type="entry name" value="Mito_Persulfide_Diox"/>
</dbReference>
<sequence length="486" mass="52572">MLLVHVFTPKIAHSSYLLVGRKSCAVVDPRRDVDVYLAHARELGVRITHILETHLHADFVSGHLDLVQATGAAIYAPRVAGCAFDHVGVGAGDRIEIEDLRLDVLETPGHTPEHVCYVVTDTGRGDGPVGVFTGDTLFVGDVGRPDLFPGRAEDLARKLYHSLHDVLLGLPDHCEVYPAHGAGSLCGRAVGANYRTTIGYERRYNAALQILDEAEFVHSLTSDMPPAPDHFRRCSEINRRGPALLADLPPLIELSPAEFRAWSERVDAAVVDVRGYPAFAGVHVPGSFHLDLAGNFPTFAGWVVPPEADLLWVADGRDAAAEATLWARRVGLDGRAAYLAGGIAAWATSGYAVDHLHLVSAEDLHARVTGAEPIVLVDVRTPLEFRDSHIAGALNIPAPDLRARHTDLDPEKPIFLICSSGNRSGLAASLLRQRGFREVYNVAGGMTGYSEAGYARQCTVCENPHGSRYFAQIAGLQPGSNDRRTR</sequence>
<dbReference type="InterPro" id="IPR036873">
    <property type="entry name" value="Rhodanese-like_dom_sf"/>
</dbReference>
<feature type="domain" description="Rhodanese" evidence="2">
    <location>
        <begin position="264"/>
        <end position="355"/>
    </location>
</feature>
<dbReference type="GO" id="GO:0070813">
    <property type="term" value="P:hydrogen sulfide metabolic process"/>
    <property type="evidence" value="ECO:0007669"/>
    <property type="project" value="TreeGrafter"/>
</dbReference>
<dbReference type="CDD" id="cd00158">
    <property type="entry name" value="RHOD"/>
    <property type="match status" value="1"/>
</dbReference>
<dbReference type="FunFam" id="3.60.15.10:FF:000030">
    <property type="entry name" value="Metallo-beta-lactamase family protein"/>
    <property type="match status" value="1"/>
</dbReference>
<dbReference type="GO" id="GO:0046872">
    <property type="term" value="F:metal ion binding"/>
    <property type="evidence" value="ECO:0007669"/>
    <property type="project" value="UniProtKB-KW"/>
</dbReference>
<dbReference type="Gene3D" id="3.40.250.10">
    <property type="entry name" value="Rhodanese-like domain"/>
    <property type="match status" value="2"/>
</dbReference>
<dbReference type="InterPro" id="IPR036866">
    <property type="entry name" value="RibonucZ/Hydroxyglut_hydro"/>
</dbReference>
<protein>
    <submittedName>
        <fullName evidence="3">MBL-fold metallo-hydrolase superfamily</fullName>
    </submittedName>
</protein>
<dbReference type="InterPro" id="IPR001763">
    <property type="entry name" value="Rhodanese-like_dom"/>
</dbReference>
<dbReference type="EMBL" id="CP034928">
    <property type="protein sequence ID" value="QAA75820.1"/>
    <property type="molecule type" value="Genomic_DNA"/>
</dbReference>
<keyword evidence="3" id="KW-0378">Hydrolase</keyword>
<dbReference type="GO" id="GO:0050313">
    <property type="term" value="F:sulfur dioxygenase activity"/>
    <property type="evidence" value="ECO:0007669"/>
    <property type="project" value="InterPro"/>
</dbReference>
<dbReference type="InterPro" id="IPR044528">
    <property type="entry name" value="POD-like_MBL-fold"/>
</dbReference>
<dbReference type="Pfam" id="PF00581">
    <property type="entry name" value="Rhodanese"/>
    <property type="match status" value="2"/>
</dbReference>
<dbReference type="InterPro" id="IPR001279">
    <property type="entry name" value="Metallo-B-lactamas"/>
</dbReference>
<evidence type="ECO:0000313" key="3">
    <source>
        <dbReference type="EMBL" id="QAA75820.1"/>
    </source>
</evidence>
<dbReference type="Gene3D" id="3.60.15.10">
    <property type="entry name" value="Ribonuclease Z/Hydroxyacylglutathione hydrolase-like"/>
    <property type="match status" value="1"/>
</dbReference>
<dbReference type="KEGG" id="bih:BIP78_0052"/>
<reference evidence="4" key="1">
    <citation type="submission" date="2018-12" db="EMBL/GenBank/DDBJ databases">
        <title>Complete genome sequence of an uncultured bacterium of the candidate phylum Bipolaricaulota.</title>
        <authorList>
            <person name="Kadnikov V.V."/>
            <person name="Mardanov A.V."/>
            <person name="Beletsky A.V."/>
            <person name="Frank Y.A."/>
            <person name="Karnachuk O.V."/>
            <person name="Ravin N.V."/>
        </authorList>
    </citation>
    <scope>NUCLEOTIDE SEQUENCE [LARGE SCALE GENOMIC DNA]</scope>
</reference>
<proteinExistence type="predicted"/>
<name>A0A410FSC2_BIPS1</name>
<dbReference type="CDD" id="cd07724">
    <property type="entry name" value="POD-like_MBL-fold"/>
    <property type="match status" value="1"/>
</dbReference>
<dbReference type="PROSITE" id="PS50206">
    <property type="entry name" value="RHODANESE_3"/>
    <property type="match status" value="2"/>
</dbReference>
<dbReference type="SUPFAM" id="SSF56281">
    <property type="entry name" value="Metallo-hydrolase/oxidoreductase"/>
    <property type="match status" value="1"/>
</dbReference>
<dbReference type="GO" id="GO:0016787">
    <property type="term" value="F:hydrolase activity"/>
    <property type="evidence" value="ECO:0007669"/>
    <property type="project" value="UniProtKB-KW"/>
</dbReference>
<accession>A0A410FSC2</accession>
<dbReference type="Proteomes" id="UP000287233">
    <property type="component" value="Chromosome"/>
</dbReference>
<dbReference type="AlphaFoldDB" id="A0A410FSC2"/>
<dbReference type="Pfam" id="PF00753">
    <property type="entry name" value="Lactamase_B"/>
    <property type="match status" value="1"/>
</dbReference>
<feature type="domain" description="Rhodanese" evidence="2">
    <location>
        <begin position="370"/>
        <end position="458"/>
    </location>
</feature>
<gene>
    <name evidence="3" type="ORF">BIP78_0052</name>
</gene>
<dbReference type="PANTHER" id="PTHR43084">
    <property type="entry name" value="PERSULFIDE DIOXYGENASE ETHE1"/>
    <property type="match status" value="1"/>
</dbReference>